<accession>A0A6J7IZJ1</accession>
<name>A0A6J7IZJ1_9ZZZZ</name>
<evidence type="ECO:0000313" key="1">
    <source>
        <dbReference type="EMBL" id="CAB4936210.1"/>
    </source>
</evidence>
<protein>
    <submittedName>
        <fullName evidence="1">Unannotated protein</fullName>
    </submittedName>
</protein>
<organism evidence="1">
    <name type="scientific">freshwater metagenome</name>
    <dbReference type="NCBI Taxonomy" id="449393"/>
    <lineage>
        <taxon>unclassified sequences</taxon>
        <taxon>metagenomes</taxon>
        <taxon>ecological metagenomes</taxon>
    </lineage>
</organism>
<proteinExistence type="predicted"/>
<dbReference type="AlphaFoldDB" id="A0A6J7IZJ1"/>
<reference evidence="1" key="1">
    <citation type="submission" date="2020-05" db="EMBL/GenBank/DDBJ databases">
        <authorList>
            <person name="Chiriac C."/>
            <person name="Salcher M."/>
            <person name="Ghai R."/>
            <person name="Kavagutti S V."/>
        </authorList>
    </citation>
    <scope>NUCLEOTIDE SEQUENCE</scope>
</reference>
<gene>
    <name evidence="1" type="ORF">UFOPK3720_00999</name>
</gene>
<sequence>MARYKNRVMTAGVASAFSLALAVAGGVPAGAAPASGTAASIQDVDGVWLTSLAGFQAGDPVNWQHRVTVRKVKGAAAVAFEEWRDCAGHAVACKAGKATGGDWSAPSRVLLVMDPKGTVHGIGATGTLELTRGEDGWTEMVLSAGQQPDWMVTPAPATTGQSTASRQAQALQAQWHGSYVGTGACTINITPPKP</sequence>
<dbReference type="EMBL" id="CAFBNB010000182">
    <property type="protein sequence ID" value="CAB4936210.1"/>
    <property type="molecule type" value="Genomic_DNA"/>
</dbReference>